<protein>
    <recommendedName>
        <fullName evidence="1">MULE transposase domain-containing protein</fullName>
    </recommendedName>
</protein>
<dbReference type="PANTHER" id="PTHR47718">
    <property type="entry name" value="OS01G0519700 PROTEIN"/>
    <property type="match status" value="1"/>
</dbReference>
<proteinExistence type="predicted"/>
<dbReference type="OrthoDB" id="2402896at2759"/>
<name>A0A5C7IC25_9ROSI</name>
<comment type="caution">
    <text evidence="2">The sequence shown here is derived from an EMBL/GenBank/DDBJ whole genome shotgun (WGS) entry which is preliminary data.</text>
</comment>
<evidence type="ECO:0000313" key="3">
    <source>
        <dbReference type="Proteomes" id="UP000323000"/>
    </source>
</evidence>
<keyword evidence="3" id="KW-1185">Reference proteome</keyword>
<dbReference type="EMBL" id="VAHF01000003">
    <property type="protein sequence ID" value="TXG66757.1"/>
    <property type="molecule type" value="Genomic_DNA"/>
</dbReference>
<dbReference type="PANTHER" id="PTHR47718:SF13">
    <property type="entry name" value="OS09G0290500 PROTEIN"/>
    <property type="match status" value="1"/>
</dbReference>
<evidence type="ECO:0000313" key="2">
    <source>
        <dbReference type="EMBL" id="TXG66757.1"/>
    </source>
</evidence>
<sequence>MNCEYLEFGTECRTKPFNCVYVVVVGNHFAAKVFLNFTHSWPCEGQQGSKQQLLGSRVKFDLNTTGSCQWDYTNTRHDNYTYCGHSYNTNDQEVAIDPLFFTNHTPSTPHVCTPDNTATLEVEPTLSELDDPAKLTSLQPSDAIGKEFVSIQDVEAFYKNYSLFVGFSIMKDEMRRDRHSLITIRRLLGDENVEIYTWLLRTFLVAMHSKIPKSVVTDGDKAMHKAIKTVMPESVH</sequence>
<reference evidence="3" key="1">
    <citation type="journal article" date="2019" name="Gigascience">
        <title>De novo genome assembly of the endangered Acer yangbiense, a plant species with extremely small populations endemic to Yunnan Province, China.</title>
        <authorList>
            <person name="Yang J."/>
            <person name="Wariss H.M."/>
            <person name="Tao L."/>
            <person name="Zhang R."/>
            <person name="Yun Q."/>
            <person name="Hollingsworth P."/>
            <person name="Dao Z."/>
            <person name="Luo G."/>
            <person name="Guo H."/>
            <person name="Ma Y."/>
            <person name="Sun W."/>
        </authorList>
    </citation>
    <scope>NUCLEOTIDE SEQUENCE [LARGE SCALE GENOMIC DNA]</scope>
    <source>
        <strain evidence="3">cv. Malutang</strain>
    </source>
</reference>
<feature type="domain" description="MULE transposase" evidence="1">
    <location>
        <begin position="179"/>
        <end position="236"/>
    </location>
</feature>
<dbReference type="InterPro" id="IPR018289">
    <property type="entry name" value="MULE_transposase_dom"/>
</dbReference>
<evidence type="ECO:0000259" key="1">
    <source>
        <dbReference type="Pfam" id="PF10551"/>
    </source>
</evidence>
<dbReference type="Proteomes" id="UP000323000">
    <property type="component" value="Chromosome 3"/>
</dbReference>
<organism evidence="2 3">
    <name type="scientific">Acer yangbiense</name>
    <dbReference type="NCBI Taxonomy" id="1000413"/>
    <lineage>
        <taxon>Eukaryota</taxon>
        <taxon>Viridiplantae</taxon>
        <taxon>Streptophyta</taxon>
        <taxon>Embryophyta</taxon>
        <taxon>Tracheophyta</taxon>
        <taxon>Spermatophyta</taxon>
        <taxon>Magnoliopsida</taxon>
        <taxon>eudicotyledons</taxon>
        <taxon>Gunneridae</taxon>
        <taxon>Pentapetalae</taxon>
        <taxon>rosids</taxon>
        <taxon>malvids</taxon>
        <taxon>Sapindales</taxon>
        <taxon>Sapindaceae</taxon>
        <taxon>Hippocastanoideae</taxon>
        <taxon>Acereae</taxon>
        <taxon>Acer</taxon>
    </lineage>
</organism>
<dbReference type="Pfam" id="PF10551">
    <property type="entry name" value="MULE"/>
    <property type="match status" value="1"/>
</dbReference>
<gene>
    <name evidence="2" type="ORF">EZV62_008032</name>
</gene>
<accession>A0A5C7IC25</accession>
<dbReference type="AlphaFoldDB" id="A0A5C7IC25"/>